<organism evidence="1 2">
    <name type="scientific">Rhododendron molle</name>
    <name type="common">Chinese azalea</name>
    <name type="synonym">Azalea mollis</name>
    <dbReference type="NCBI Taxonomy" id="49168"/>
    <lineage>
        <taxon>Eukaryota</taxon>
        <taxon>Viridiplantae</taxon>
        <taxon>Streptophyta</taxon>
        <taxon>Embryophyta</taxon>
        <taxon>Tracheophyta</taxon>
        <taxon>Spermatophyta</taxon>
        <taxon>Magnoliopsida</taxon>
        <taxon>eudicotyledons</taxon>
        <taxon>Gunneridae</taxon>
        <taxon>Pentapetalae</taxon>
        <taxon>asterids</taxon>
        <taxon>Ericales</taxon>
        <taxon>Ericaceae</taxon>
        <taxon>Ericoideae</taxon>
        <taxon>Rhodoreae</taxon>
        <taxon>Rhododendron</taxon>
    </lineage>
</organism>
<dbReference type="EMBL" id="CM046397">
    <property type="protein sequence ID" value="KAI8533348.1"/>
    <property type="molecule type" value="Genomic_DNA"/>
</dbReference>
<accession>A0ACC0LYU4</accession>
<gene>
    <name evidence="1" type="ORF">RHMOL_Rhmol10G0001900</name>
</gene>
<evidence type="ECO:0000313" key="2">
    <source>
        <dbReference type="Proteomes" id="UP001062846"/>
    </source>
</evidence>
<protein>
    <submittedName>
        <fullName evidence="1">Uncharacterized protein</fullName>
    </submittedName>
</protein>
<dbReference type="Proteomes" id="UP001062846">
    <property type="component" value="Chromosome 10"/>
</dbReference>
<name>A0ACC0LYU4_RHOML</name>
<proteinExistence type="predicted"/>
<keyword evidence="2" id="KW-1185">Reference proteome</keyword>
<reference evidence="1" key="1">
    <citation type="submission" date="2022-02" db="EMBL/GenBank/DDBJ databases">
        <title>Plant Genome Project.</title>
        <authorList>
            <person name="Zhang R.-G."/>
        </authorList>
    </citation>
    <scope>NUCLEOTIDE SEQUENCE</scope>
    <source>
        <strain evidence="1">AT1</strain>
    </source>
</reference>
<comment type="caution">
    <text evidence="1">The sequence shown here is derived from an EMBL/GenBank/DDBJ whole genome shotgun (WGS) entry which is preliminary data.</text>
</comment>
<evidence type="ECO:0000313" key="1">
    <source>
        <dbReference type="EMBL" id="KAI8533348.1"/>
    </source>
</evidence>
<sequence length="477" mass="53971">MEKKKDVVRLERESVIPILKPKLIMRLANLIERSSDRAEFLKLCKRVEYNIRAWYLLQFEDLMVMNKSNFKIATDDEIDVAHSGQYLLNLPITVDESKLDNKLLKRYFGEHYHENLPGFADKTTARGGPGSENWKRFRGARGEAVKTPRAEITGTTTGEGLAVPLDSLETIGTFEQDVAVHKVMTDIVEEEGVSSREVCHPWKGKSLHHMRSLNVVRGEEGEEEEMGGEEEEEEEEEEEDGGEGDEEEADSVEDREELDHVEEGGGGESLVPDSSSLQDEINEGGLRSSCRWWKEGDFMIARYPDGRVIVTLESKEKVTLEPGVLFAEAREEHRPLPSDIFFQWPSTFVWLGNMSIFSRRLALISLVSFVELLEDVKLPEATPAELASVYGGLAALGGYQLKVDWLRKRIDQMAHLLELPAWRDRLEKVSKELEDVEATAARLRKRKKKLEGEVAERESALSGGFDMSSHAGQGLRR</sequence>